<sequence length="141" mass="15889">MGRLKHDTKKHDPAAVTWAHHAILAGKEKRAVRKIMSCPIMKPPVVANISFFPNPRLEKEDLRGTYGECGQKSIIESDSTYKEESPRRVGGLLLLWGSQWLYSRWTPDVYEGVCVPIPMLCGAEHLLFAGIKLFLCRGLVQ</sequence>
<gene>
    <name evidence="1" type="ORF">BDA96_03G041000</name>
</gene>
<dbReference type="AlphaFoldDB" id="A0A921R9Y1"/>
<name>A0A921R9Y1_SORBI</name>
<dbReference type="EMBL" id="CM027682">
    <property type="protein sequence ID" value="KAG0536165.1"/>
    <property type="molecule type" value="Genomic_DNA"/>
</dbReference>
<protein>
    <submittedName>
        <fullName evidence="1">Uncharacterized protein</fullName>
    </submittedName>
</protein>
<organism evidence="1 2">
    <name type="scientific">Sorghum bicolor</name>
    <name type="common">Sorghum</name>
    <name type="synonym">Sorghum vulgare</name>
    <dbReference type="NCBI Taxonomy" id="4558"/>
    <lineage>
        <taxon>Eukaryota</taxon>
        <taxon>Viridiplantae</taxon>
        <taxon>Streptophyta</taxon>
        <taxon>Embryophyta</taxon>
        <taxon>Tracheophyta</taxon>
        <taxon>Spermatophyta</taxon>
        <taxon>Magnoliopsida</taxon>
        <taxon>Liliopsida</taxon>
        <taxon>Poales</taxon>
        <taxon>Poaceae</taxon>
        <taxon>PACMAD clade</taxon>
        <taxon>Panicoideae</taxon>
        <taxon>Andropogonodae</taxon>
        <taxon>Andropogoneae</taxon>
        <taxon>Sorghinae</taxon>
        <taxon>Sorghum</taxon>
    </lineage>
</organism>
<reference evidence="1" key="2">
    <citation type="submission" date="2020-10" db="EMBL/GenBank/DDBJ databases">
        <authorList>
            <person name="Cooper E.A."/>
            <person name="Brenton Z.W."/>
            <person name="Flinn B.S."/>
            <person name="Jenkins J."/>
            <person name="Shu S."/>
            <person name="Flowers D."/>
            <person name="Luo F."/>
            <person name="Wang Y."/>
            <person name="Xia P."/>
            <person name="Barry K."/>
            <person name="Daum C."/>
            <person name="Lipzen A."/>
            <person name="Yoshinaga Y."/>
            <person name="Schmutz J."/>
            <person name="Saski C."/>
            <person name="Vermerris W."/>
            <person name="Kresovich S."/>
        </authorList>
    </citation>
    <scope>NUCLEOTIDE SEQUENCE</scope>
</reference>
<proteinExistence type="predicted"/>
<dbReference type="Proteomes" id="UP000807115">
    <property type="component" value="Chromosome 3"/>
</dbReference>
<reference evidence="1" key="1">
    <citation type="journal article" date="2019" name="BMC Genomics">
        <title>A new reference genome for Sorghum bicolor reveals high levels of sequence similarity between sweet and grain genotypes: implications for the genetics of sugar metabolism.</title>
        <authorList>
            <person name="Cooper E.A."/>
            <person name="Brenton Z.W."/>
            <person name="Flinn B.S."/>
            <person name="Jenkins J."/>
            <person name="Shu S."/>
            <person name="Flowers D."/>
            <person name="Luo F."/>
            <person name="Wang Y."/>
            <person name="Xia P."/>
            <person name="Barry K."/>
            <person name="Daum C."/>
            <person name="Lipzen A."/>
            <person name="Yoshinaga Y."/>
            <person name="Schmutz J."/>
            <person name="Saski C."/>
            <person name="Vermerris W."/>
            <person name="Kresovich S."/>
        </authorList>
    </citation>
    <scope>NUCLEOTIDE SEQUENCE</scope>
</reference>
<accession>A0A921R9Y1</accession>
<evidence type="ECO:0000313" key="2">
    <source>
        <dbReference type="Proteomes" id="UP000807115"/>
    </source>
</evidence>
<evidence type="ECO:0000313" key="1">
    <source>
        <dbReference type="EMBL" id="KAG0536165.1"/>
    </source>
</evidence>
<comment type="caution">
    <text evidence="1">The sequence shown here is derived from an EMBL/GenBank/DDBJ whole genome shotgun (WGS) entry which is preliminary data.</text>
</comment>